<comment type="caution">
    <text evidence="1">The sequence shown here is derived from an EMBL/GenBank/DDBJ whole genome shotgun (WGS) entry which is preliminary data.</text>
</comment>
<sequence length="109" mass="12635">MLKSKTCVTCFIITAIKWITQPHSIRERSNTDNEQAAPTNDLILKFLKGILFRRNFKDIITVEAFTHKTKGNHYFSLFTFLLSRNPIAETIAKQSDFKLSLRSGRFLCH</sequence>
<reference evidence="1 2" key="1">
    <citation type="submission" date="2021-06" db="EMBL/GenBank/DDBJ databases">
        <title>Caerostris extrusa draft genome.</title>
        <authorList>
            <person name="Kono N."/>
            <person name="Arakawa K."/>
        </authorList>
    </citation>
    <scope>NUCLEOTIDE SEQUENCE [LARGE SCALE GENOMIC DNA]</scope>
</reference>
<gene>
    <name evidence="1" type="ORF">CEXT_118051</name>
</gene>
<protein>
    <submittedName>
        <fullName evidence="1">Uncharacterized protein</fullName>
    </submittedName>
</protein>
<evidence type="ECO:0000313" key="2">
    <source>
        <dbReference type="Proteomes" id="UP001054945"/>
    </source>
</evidence>
<dbReference type="EMBL" id="BPLR01003133">
    <property type="protein sequence ID" value="GIX81474.1"/>
    <property type="molecule type" value="Genomic_DNA"/>
</dbReference>
<organism evidence="1 2">
    <name type="scientific">Caerostris extrusa</name>
    <name type="common">Bark spider</name>
    <name type="synonym">Caerostris bankana</name>
    <dbReference type="NCBI Taxonomy" id="172846"/>
    <lineage>
        <taxon>Eukaryota</taxon>
        <taxon>Metazoa</taxon>
        <taxon>Ecdysozoa</taxon>
        <taxon>Arthropoda</taxon>
        <taxon>Chelicerata</taxon>
        <taxon>Arachnida</taxon>
        <taxon>Araneae</taxon>
        <taxon>Araneomorphae</taxon>
        <taxon>Entelegynae</taxon>
        <taxon>Araneoidea</taxon>
        <taxon>Araneidae</taxon>
        <taxon>Caerostris</taxon>
    </lineage>
</organism>
<accession>A0AAV4N9J1</accession>
<dbReference type="Proteomes" id="UP001054945">
    <property type="component" value="Unassembled WGS sequence"/>
</dbReference>
<keyword evidence="2" id="KW-1185">Reference proteome</keyword>
<dbReference type="AlphaFoldDB" id="A0AAV4N9J1"/>
<evidence type="ECO:0000313" key="1">
    <source>
        <dbReference type="EMBL" id="GIX81474.1"/>
    </source>
</evidence>
<proteinExistence type="predicted"/>
<name>A0AAV4N9J1_CAEEX</name>